<evidence type="ECO:0000313" key="3">
    <source>
        <dbReference type="Proteomes" id="UP001597483"/>
    </source>
</evidence>
<comment type="caution">
    <text evidence="2">The sequence shown here is derived from an EMBL/GenBank/DDBJ whole genome shotgun (WGS) entry which is preliminary data.</text>
</comment>
<dbReference type="EMBL" id="JBHUKS010000023">
    <property type="protein sequence ID" value="MFD2471652.1"/>
    <property type="molecule type" value="Genomic_DNA"/>
</dbReference>
<proteinExistence type="predicted"/>
<protein>
    <submittedName>
        <fullName evidence="2">ImmA/IrrE family metallo-endopeptidase</fullName>
    </submittedName>
</protein>
<accession>A0ABW5HEX3</accession>
<dbReference type="Gene3D" id="1.10.10.2910">
    <property type="match status" value="1"/>
</dbReference>
<dbReference type="InterPro" id="IPR052345">
    <property type="entry name" value="Rad_response_metalloprotease"/>
</dbReference>
<evidence type="ECO:0000313" key="2">
    <source>
        <dbReference type="EMBL" id="MFD2471652.1"/>
    </source>
</evidence>
<dbReference type="PANTHER" id="PTHR43236">
    <property type="entry name" value="ANTITOXIN HIGA1"/>
    <property type="match status" value="1"/>
</dbReference>
<name>A0ABW5HEX3_9PSEU</name>
<dbReference type="Proteomes" id="UP001597483">
    <property type="component" value="Unassembled WGS sequence"/>
</dbReference>
<evidence type="ECO:0000259" key="1">
    <source>
        <dbReference type="Pfam" id="PF06114"/>
    </source>
</evidence>
<reference evidence="3" key="1">
    <citation type="journal article" date="2019" name="Int. J. Syst. Evol. Microbiol.">
        <title>The Global Catalogue of Microorganisms (GCM) 10K type strain sequencing project: providing services to taxonomists for standard genome sequencing and annotation.</title>
        <authorList>
            <consortium name="The Broad Institute Genomics Platform"/>
            <consortium name="The Broad Institute Genome Sequencing Center for Infectious Disease"/>
            <person name="Wu L."/>
            <person name="Ma J."/>
        </authorList>
    </citation>
    <scope>NUCLEOTIDE SEQUENCE [LARGE SCALE GENOMIC DNA]</scope>
    <source>
        <strain evidence="3">CGMCC 4.7641</strain>
    </source>
</reference>
<organism evidence="2 3">
    <name type="scientific">Amycolatopsis silviterrae</name>
    <dbReference type="NCBI Taxonomy" id="1656914"/>
    <lineage>
        <taxon>Bacteria</taxon>
        <taxon>Bacillati</taxon>
        <taxon>Actinomycetota</taxon>
        <taxon>Actinomycetes</taxon>
        <taxon>Pseudonocardiales</taxon>
        <taxon>Pseudonocardiaceae</taxon>
        <taxon>Amycolatopsis</taxon>
    </lineage>
</organism>
<feature type="domain" description="IrrE N-terminal-like" evidence="1">
    <location>
        <begin position="65"/>
        <end position="126"/>
    </location>
</feature>
<dbReference type="PANTHER" id="PTHR43236:SF1">
    <property type="entry name" value="BLL7220 PROTEIN"/>
    <property type="match status" value="1"/>
</dbReference>
<dbReference type="RefSeq" id="WP_378308898.1">
    <property type="nucleotide sequence ID" value="NZ_JBHUKS010000023.1"/>
</dbReference>
<keyword evidence="3" id="KW-1185">Reference proteome</keyword>
<dbReference type="Pfam" id="PF06114">
    <property type="entry name" value="Peptidase_M78"/>
    <property type="match status" value="1"/>
</dbReference>
<gene>
    <name evidence="2" type="ORF">ACFSVL_29945</name>
</gene>
<dbReference type="InterPro" id="IPR010359">
    <property type="entry name" value="IrrE_HExxH"/>
</dbReference>
<sequence>METSETSEAEGRAAAEAFRAEHGLALQPLGDLVALIEQVTGFDVAVLETGPDEHGLTMRDPVRDAVFIGVACTRRPMRQRSTLAHELAHVLFGDWTDDHDGDWADRRYEERRADAFARHLLLPLDGVGQFVADRGFTPATLSNVVQWFLASPAMAVIQLHEGKHIDVAVKDQWMATTTPQLAARFGWSDQYAALQAESDHPRAPQRLLARAIVGYAESVVPVQTIATLRGVRAAEAEAELRGAGVVPAPQRVSWAEAGDVPDAEVDLAELDRDLAAPEDREG</sequence>